<sequence length="165" mass="17773">MGGTVDRPLPGSACAVLEPFLGRWTGTTHWEATAWGPARSAETEIIFSSAAAGLAVTQSYRHTDQDGTRSEGHGAFTMDPDHPDTFWYHVNSLGLPPEPPARASWEGGNLTVERRSDRGTARHTFRVDDGVLTHTAGLRLGKASEFAPFMTTVCRRVPEGAAILA</sequence>
<reference evidence="1 2" key="1">
    <citation type="submission" date="2018-10" db="EMBL/GenBank/DDBJ databases">
        <title>Genomic Encyclopedia of Type Strains, Phase IV (KMG-IV): sequencing the most valuable type-strain genomes for metagenomic binning, comparative biology and taxonomic classification.</title>
        <authorList>
            <person name="Goeker M."/>
        </authorList>
    </citation>
    <scope>NUCLEOTIDE SEQUENCE [LARGE SCALE GENOMIC DNA]</scope>
    <source>
        <strain evidence="1 2">DSM 25586</strain>
    </source>
</reference>
<name>A0A495ERP1_9MICC</name>
<comment type="caution">
    <text evidence="1">The sequence shown here is derived from an EMBL/GenBank/DDBJ whole genome shotgun (WGS) entry which is preliminary data.</text>
</comment>
<proteinExistence type="predicted"/>
<organism evidence="1 2">
    <name type="scientific">Arthrobacter oryzae</name>
    <dbReference type="NCBI Taxonomy" id="409290"/>
    <lineage>
        <taxon>Bacteria</taxon>
        <taxon>Bacillati</taxon>
        <taxon>Actinomycetota</taxon>
        <taxon>Actinomycetes</taxon>
        <taxon>Micrococcales</taxon>
        <taxon>Micrococcaceae</taxon>
        <taxon>Arthrobacter</taxon>
    </lineage>
</organism>
<dbReference type="EMBL" id="RBIR01000004">
    <property type="protein sequence ID" value="RKR19655.1"/>
    <property type="molecule type" value="Genomic_DNA"/>
</dbReference>
<dbReference type="AlphaFoldDB" id="A0A495ERP1"/>
<evidence type="ECO:0000313" key="1">
    <source>
        <dbReference type="EMBL" id="RKR19655.1"/>
    </source>
</evidence>
<evidence type="ECO:0008006" key="3">
    <source>
        <dbReference type="Google" id="ProtNLM"/>
    </source>
</evidence>
<accession>A0A495ERP1</accession>
<evidence type="ECO:0000313" key="2">
    <source>
        <dbReference type="Proteomes" id="UP000276055"/>
    </source>
</evidence>
<dbReference type="Proteomes" id="UP000276055">
    <property type="component" value="Unassembled WGS sequence"/>
</dbReference>
<gene>
    <name evidence="1" type="ORF">C8D78_2407</name>
</gene>
<protein>
    <recommendedName>
        <fullName evidence="3">DUF1579 domain-containing protein</fullName>
    </recommendedName>
</protein>
<dbReference type="OrthoDB" id="7186376at2"/>
<dbReference type="RefSeq" id="WP_120953926.1">
    <property type="nucleotide sequence ID" value="NZ_RBIR01000004.1"/>
</dbReference>